<feature type="region of interest" description="Disordered" evidence="1">
    <location>
        <begin position="206"/>
        <end position="225"/>
    </location>
</feature>
<evidence type="ECO:0000313" key="3">
    <source>
        <dbReference type="Proteomes" id="UP000172127"/>
    </source>
</evidence>
<reference evidence="2 3" key="1">
    <citation type="journal article" date="2004" name="J. Virol.">
        <title>Functional genomics analysis of Singapore grouper iridovirus: complete sequence determination and proteomic analysis.</title>
        <authorList>
            <person name="Song W.J."/>
            <person name="Qin Q.W."/>
            <person name="Qiu J."/>
            <person name="Huang C.H."/>
            <person name="Wang F."/>
            <person name="Hew C.L."/>
        </authorList>
    </citation>
    <scope>NUCLEOTIDE SEQUENCE [LARGE SCALE GENOMIC DNA]</scope>
</reference>
<dbReference type="GeneID" id="3197150"/>
<dbReference type="KEGG" id="vg:3197150"/>
<accession>Q5YFE7</accession>
<name>Q5YFE7_9VIRU</name>
<evidence type="ECO:0000256" key="1">
    <source>
        <dbReference type="SAM" id="MobiDB-lite"/>
    </source>
</evidence>
<gene>
    <name evidence="2" type="ORF">ORF118R</name>
</gene>
<dbReference type="Proteomes" id="UP000172127">
    <property type="component" value="Segment"/>
</dbReference>
<dbReference type="Pfam" id="PF19150">
    <property type="entry name" value="DUF5832"/>
    <property type="match status" value="1"/>
</dbReference>
<dbReference type="EMBL" id="AY521625">
    <property type="protein sequence ID" value="AAS18133.1"/>
    <property type="molecule type" value="Genomic_DNA"/>
</dbReference>
<protein>
    <submittedName>
        <fullName evidence="2">Uncharacterized protein</fullName>
    </submittedName>
</protein>
<keyword evidence="3" id="KW-1185">Reference proteome</keyword>
<proteinExistence type="predicted"/>
<dbReference type="OrthoDB" id="6481at10239"/>
<organism evidence="2 3">
    <name type="scientific">Singapore grouper iridovirus</name>
    <dbReference type="NCBI Taxonomy" id="262968"/>
    <lineage>
        <taxon>Viruses</taxon>
        <taxon>Varidnaviria</taxon>
        <taxon>Bamfordvirae</taxon>
        <taxon>Nucleocytoviricota</taxon>
        <taxon>Megaviricetes</taxon>
        <taxon>Pimascovirales</taxon>
        <taxon>Pimascovirales incertae sedis</taxon>
        <taxon>Iridoviridae</taxon>
        <taxon>Alphairidovirinae</taxon>
        <taxon>Ranavirus</taxon>
        <taxon>Ranavirus epinephelus1</taxon>
    </lineage>
</organism>
<sequence>MTSRRFAFLFLKLCETGILKYNHTMCSELVEMAFGPVNQNAPPLTDKEAEAAQNELVKGPFPYPHVKRKYHDKIPATDPKYVLFSFVEVIPACDNASSEGMCKCCNKRRRGQVFGVACVRGTAQTLEKAKAKALKLVSNKDSVHVVLTCMAGKPFPLVSSGMAEKTVTPSAMEVAENALDAHSAEQRKQKLKEKLELKKREQEIKDRNKKLLQDPSAADETETPLENYTTSRVKAACLLQNAKQAAENIVKYMASLYNTAKHIREKEHEDPSLVKDYPDLLRKTRTDLGISVHETEEFVKLTSFCPSGLMDELKTLGFA</sequence>
<dbReference type="RefSeq" id="YP_164213.1">
    <property type="nucleotide sequence ID" value="NC_006549.1"/>
</dbReference>
<evidence type="ECO:0000313" key="2">
    <source>
        <dbReference type="EMBL" id="AAS18133.1"/>
    </source>
</evidence>
<dbReference type="InterPro" id="IPR043872">
    <property type="entry name" value="DUF5832"/>
</dbReference>